<evidence type="ECO:0000259" key="2">
    <source>
        <dbReference type="PROSITE" id="PS50093"/>
    </source>
</evidence>
<feature type="chain" id="PRO_5016169171" description="PKD domain-containing protein" evidence="1">
    <location>
        <begin position="21"/>
        <end position="512"/>
    </location>
</feature>
<dbReference type="InterPro" id="IPR035986">
    <property type="entry name" value="PKD_dom_sf"/>
</dbReference>
<reference evidence="3 4" key="1">
    <citation type="submission" date="2018-03" db="EMBL/GenBank/DDBJ databases">
        <title>Genomic Encyclopedia of Archaeal and Bacterial Type Strains, Phase II (KMG-II): from individual species to whole genera.</title>
        <authorList>
            <person name="Goeker M."/>
        </authorList>
    </citation>
    <scope>NUCLEOTIDE SEQUENCE [LARGE SCALE GENOMIC DNA]</scope>
    <source>
        <strain evidence="3 4">DSM 100214</strain>
    </source>
</reference>
<keyword evidence="4" id="KW-1185">Reference proteome</keyword>
<comment type="caution">
    <text evidence="3">The sequence shown here is derived from an EMBL/GenBank/DDBJ whole genome shotgun (WGS) entry which is preliminary data.</text>
</comment>
<accession>A0A2V3PMS8</accession>
<dbReference type="OrthoDB" id="993841at2"/>
<dbReference type="SUPFAM" id="SSF101908">
    <property type="entry name" value="Putative isomerase YbhE"/>
    <property type="match status" value="1"/>
</dbReference>
<feature type="domain" description="PKD" evidence="2">
    <location>
        <begin position="404"/>
        <end position="473"/>
    </location>
</feature>
<proteinExistence type="predicted"/>
<evidence type="ECO:0000256" key="1">
    <source>
        <dbReference type="SAM" id="SignalP"/>
    </source>
</evidence>
<dbReference type="Gene3D" id="2.130.10.10">
    <property type="entry name" value="YVTN repeat-like/Quinoprotein amine dehydrogenase"/>
    <property type="match status" value="1"/>
</dbReference>
<dbReference type="InterPro" id="IPR015943">
    <property type="entry name" value="WD40/YVTN_repeat-like_dom_sf"/>
</dbReference>
<dbReference type="AlphaFoldDB" id="A0A2V3PMS8"/>
<feature type="signal peptide" evidence="1">
    <location>
        <begin position="1"/>
        <end position="20"/>
    </location>
</feature>
<dbReference type="Gene3D" id="2.60.40.10">
    <property type="entry name" value="Immunoglobulins"/>
    <property type="match status" value="1"/>
</dbReference>
<dbReference type="SUPFAM" id="SSF49299">
    <property type="entry name" value="PKD domain"/>
    <property type="match status" value="1"/>
</dbReference>
<sequence>MKKIILILLISMCLPALLQAQKEMNNWAFGVNAGLTWNTTRSITLTGLLGTANATLAGLPTSFKSSINTVEGCFSLSDNDGKLLFYSDGITIWDTNGKAMPGSLNPALTGHSSSAQSGIIFPYPGSTTKFVAVTLNIGTVAGNTAAYSVVDMSLKGNGTVALPLGDVITTQKNIKLPNGVGAISESCTATLGADGSYWIIAPGRGNPTQFNAWKFTEAGIAANPVVSTTTFSSSISIGACGYIKISYDGKHFAWGQYSDGGLVVGDFNNATGVFTNIRRIVPGGTSIYGIEFSPSLKYLYTGGYAASTLSVYDFNALLAGTSTTPLRLITTLPGTPYNPQLGPDKRLYIATYSTNCIVIVDNPDDDPSLWRIYQTDNTTFLQSGTNNQIGFPSFMGSWFAGKAKPKNFQCTANSHNYSITVDMSGVASQLPVKLEWDFGDGTTKVTQPIAAGTTIYKQPHTYTSTGVYTITITPIKADNTTLSKINMQTNVTDCPIQTNPIVRTNLYNSLQQ</sequence>
<evidence type="ECO:0000313" key="4">
    <source>
        <dbReference type="Proteomes" id="UP000247973"/>
    </source>
</evidence>
<organism evidence="3 4">
    <name type="scientific">Dysgonomonas alginatilytica</name>
    <dbReference type="NCBI Taxonomy" id="1605892"/>
    <lineage>
        <taxon>Bacteria</taxon>
        <taxon>Pseudomonadati</taxon>
        <taxon>Bacteroidota</taxon>
        <taxon>Bacteroidia</taxon>
        <taxon>Bacteroidales</taxon>
        <taxon>Dysgonomonadaceae</taxon>
        <taxon>Dysgonomonas</taxon>
    </lineage>
</organism>
<dbReference type="InterPro" id="IPR000601">
    <property type="entry name" value="PKD_dom"/>
</dbReference>
<dbReference type="Proteomes" id="UP000247973">
    <property type="component" value="Unassembled WGS sequence"/>
</dbReference>
<protein>
    <recommendedName>
        <fullName evidence="2">PKD domain-containing protein</fullName>
    </recommendedName>
</protein>
<dbReference type="RefSeq" id="WP_110311008.1">
    <property type="nucleotide sequence ID" value="NZ_QICL01000014.1"/>
</dbReference>
<keyword evidence="1" id="KW-0732">Signal</keyword>
<evidence type="ECO:0000313" key="3">
    <source>
        <dbReference type="EMBL" id="PXV63366.1"/>
    </source>
</evidence>
<name>A0A2V3PMS8_9BACT</name>
<dbReference type="EMBL" id="QICL01000014">
    <property type="protein sequence ID" value="PXV63366.1"/>
    <property type="molecule type" value="Genomic_DNA"/>
</dbReference>
<dbReference type="Pfam" id="PF00801">
    <property type="entry name" value="PKD"/>
    <property type="match status" value="1"/>
</dbReference>
<gene>
    <name evidence="3" type="ORF">CLV62_11483</name>
</gene>
<dbReference type="PROSITE" id="PS50093">
    <property type="entry name" value="PKD"/>
    <property type="match status" value="1"/>
</dbReference>
<dbReference type="InterPro" id="IPR013783">
    <property type="entry name" value="Ig-like_fold"/>
</dbReference>
<dbReference type="CDD" id="cd00146">
    <property type="entry name" value="PKD"/>
    <property type="match status" value="1"/>
</dbReference>